<evidence type="ECO:0000259" key="11">
    <source>
        <dbReference type="PROSITE" id="PS50011"/>
    </source>
</evidence>
<evidence type="ECO:0000256" key="7">
    <source>
        <dbReference type="ARBA" id="ARBA00022840"/>
    </source>
</evidence>
<dbReference type="RefSeq" id="XP_020047705.1">
    <property type="nucleotide sequence ID" value="XM_020189843.1"/>
</dbReference>
<dbReference type="InterPro" id="IPR000719">
    <property type="entry name" value="Prot_kinase_dom"/>
</dbReference>
<keyword evidence="13" id="KW-1185">Reference proteome</keyword>
<dbReference type="PROSITE" id="PS00107">
    <property type="entry name" value="PROTEIN_KINASE_ATP"/>
    <property type="match status" value="1"/>
</dbReference>
<comment type="catalytic activity">
    <reaction evidence="9">
        <text>L-seryl-[protein] + ATP = O-phospho-L-seryl-[protein] + ADP + H(+)</text>
        <dbReference type="Rhea" id="RHEA:17989"/>
        <dbReference type="Rhea" id="RHEA-COMP:9863"/>
        <dbReference type="Rhea" id="RHEA-COMP:11604"/>
        <dbReference type="ChEBI" id="CHEBI:15378"/>
        <dbReference type="ChEBI" id="CHEBI:29999"/>
        <dbReference type="ChEBI" id="CHEBI:30616"/>
        <dbReference type="ChEBI" id="CHEBI:83421"/>
        <dbReference type="ChEBI" id="CHEBI:456216"/>
        <dbReference type="EC" id="2.7.11.1"/>
    </reaction>
</comment>
<dbReference type="Pfam" id="PF00069">
    <property type="entry name" value="Pkinase"/>
    <property type="match status" value="1"/>
</dbReference>
<dbReference type="GeneID" id="30963479"/>
<dbReference type="FunCoup" id="A0A1D2VID7">
    <property type="interactions" value="719"/>
</dbReference>
<evidence type="ECO:0000256" key="6">
    <source>
        <dbReference type="ARBA" id="ARBA00022777"/>
    </source>
</evidence>
<evidence type="ECO:0000256" key="10">
    <source>
        <dbReference type="PROSITE-ProRule" id="PRU10141"/>
    </source>
</evidence>
<comment type="catalytic activity">
    <reaction evidence="8">
        <text>L-threonyl-[protein] + ATP = O-phospho-L-threonyl-[protein] + ADP + H(+)</text>
        <dbReference type="Rhea" id="RHEA:46608"/>
        <dbReference type="Rhea" id="RHEA-COMP:11060"/>
        <dbReference type="Rhea" id="RHEA-COMP:11605"/>
        <dbReference type="ChEBI" id="CHEBI:15378"/>
        <dbReference type="ChEBI" id="CHEBI:30013"/>
        <dbReference type="ChEBI" id="CHEBI:30616"/>
        <dbReference type="ChEBI" id="CHEBI:61977"/>
        <dbReference type="ChEBI" id="CHEBI:456216"/>
        <dbReference type="EC" id="2.7.11.1"/>
    </reaction>
</comment>
<organism evidence="12 13">
    <name type="scientific">Ascoidea rubescens DSM 1968</name>
    <dbReference type="NCBI Taxonomy" id="1344418"/>
    <lineage>
        <taxon>Eukaryota</taxon>
        <taxon>Fungi</taxon>
        <taxon>Dikarya</taxon>
        <taxon>Ascomycota</taxon>
        <taxon>Saccharomycotina</taxon>
        <taxon>Saccharomycetes</taxon>
        <taxon>Ascoideaceae</taxon>
        <taxon>Ascoidea</taxon>
    </lineage>
</organism>
<keyword evidence="7 10" id="KW-0067">ATP-binding</keyword>
<keyword evidence="6 12" id="KW-0418">Kinase</keyword>
<dbReference type="PROSITE" id="PS50011">
    <property type="entry name" value="PROTEIN_KINASE_DOM"/>
    <property type="match status" value="1"/>
</dbReference>
<feature type="non-terminal residue" evidence="12">
    <location>
        <position position="414"/>
    </location>
</feature>
<dbReference type="OrthoDB" id="248923at2759"/>
<evidence type="ECO:0000256" key="1">
    <source>
        <dbReference type="ARBA" id="ARBA00008874"/>
    </source>
</evidence>
<dbReference type="InParanoid" id="A0A1D2VID7"/>
<dbReference type="InterPro" id="IPR017441">
    <property type="entry name" value="Protein_kinase_ATP_BS"/>
</dbReference>
<dbReference type="InterPro" id="IPR011009">
    <property type="entry name" value="Kinase-like_dom_sf"/>
</dbReference>
<keyword evidence="5 10" id="KW-0547">Nucleotide-binding</keyword>
<dbReference type="GO" id="GO:0000920">
    <property type="term" value="P:septum digestion after cytokinesis"/>
    <property type="evidence" value="ECO:0007669"/>
    <property type="project" value="EnsemblFungi"/>
</dbReference>
<dbReference type="EC" id="2.7.11.1" evidence="2"/>
<dbReference type="SUPFAM" id="SSF56112">
    <property type="entry name" value="Protein kinase-like (PK-like)"/>
    <property type="match status" value="1"/>
</dbReference>
<evidence type="ECO:0000256" key="9">
    <source>
        <dbReference type="ARBA" id="ARBA00048679"/>
    </source>
</evidence>
<keyword evidence="3" id="KW-0723">Serine/threonine-protein kinase</keyword>
<dbReference type="EMBL" id="KV454479">
    <property type="protein sequence ID" value="ODV61398.1"/>
    <property type="molecule type" value="Genomic_DNA"/>
</dbReference>
<dbReference type="GO" id="GO:0072741">
    <property type="term" value="P:protein localization to cell division site"/>
    <property type="evidence" value="ECO:0007669"/>
    <property type="project" value="EnsemblFungi"/>
</dbReference>
<dbReference type="PANTHER" id="PTHR48012">
    <property type="entry name" value="STERILE20-LIKE KINASE, ISOFORM B-RELATED"/>
    <property type="match status" value="1"/>
</dbReference>
<evidence type="ECO:0000256" key="8">
    <source>
        <dbReference type="ARBA" id="ARBA00047899"/>
    </source>
</evidence>
<dbReference type="GO" id="GO:2000100">
    <property type="term" value="P:regulation of establishment or maintenance of bipolar cell polarity regulating cell shape"/>
    <property type="evidence" value="ECO:0007669"/>
    <property type="project" value="EnsemblFungi"/>
</dbReference>
<dbReference type="GO" id="GO:0000935">
    <property type="term" value="C:division septum"/>
    <property type="evidence" value="ECO:0007669"/>
    <property type="project" value="EnsemblFungi"/>
</dbReference>
<evidence type="ECO:0000256" key="3">
    <source>
        <dbReference type="ARBA" id="ARBA00022527"/>
    </source>
</evidence>
<feature type="binding site" evidence="10">
    <location>
        <position position="35"/>
    </location>
    <ligand>
        <name>ATP</name>
        <dbReference type="ChEBI" id="CHEBI:30616"/>
    </ligand>
</feature>
<feature type="non-terminal residue" evidence="12">
    <location>
        <position position="1"/>
    </location>
</feature>
<accession>A0A1D2VID7</accession>
<dbReference type="Gene3D" id="1.10.510.10">
    <property type="entry name" value="Transferase(Phosphotransferase) domain 1"/>
    <property type="match status" value="1"/>
</dbReference>
<proteinExistence type="inferred from homology"/>
<comment type="similarity">
    <text evidence="1">Belongs to the protein kinase superfamily. STE Ser/Thr protein kinase family. STE20 subfamily.</text>
</comment>
<dbReference type="FunFam" id="1.10.510.10:FF:000499">
    <property type="entry name" value="Serine/threonine-protein kinase KIC1"/>
    <property type="match status" value="1"/>
</dbReference>
<feature type="domain" description="Protein kinase" evidence="11">
    <location>
        <begin position="6"/>
        <end position="259"/>
    </location>
</feature>
<dbReference type="AlphaFoldDB" id="A0A1D2VID7"/>
<evidence type="ECO:0000256" key="2">
    <source>
        <dbReference type="ARBA" id="ARBA00012513"/>
    </source>
</evidence>
<dbReference type="GO" id="GO:0005737">
    <property type="term" value="C:cytoplasm"/>
    <property type="evidence" value="ECO:0007669"/>
    <property type="project" value="TreeGrafter"/>
</dbReference>
<dbReference type="STRING" id="1344418.A0A1D2VID7"/>
<dbReference type="GO" id="GO:0004674">
    <property type="term" value="F:protein serine/threonine kinase activity"/>
    <property type="evidence" value="ECO:0007669"/>
    <property type="project" value="UniProtKB-KW"/>
</dbReference>
<gene>
    <name evidence="12" type="ORF">ASCRUDRAFT_24296</name>
</gene>
<protein>
    <recommendedName>
        <fullName evidence="2">non-specific serine/threonine protein kinase</fullName>
        <ecNumber evidence="2">2.7.11.1</ecNumber>
    </recommendedName>
</protein>
<evidence type="ECO:0000313" key="13">
    <source>
        <dbReference type="Proteomes" id="UP000095038"/>
    </source>
</evidence>
<dbReference type="InterPro" id="IPR050629">
    <property type="entry name" value="STE20/SPS1-PAK"/>
</dbReference>
<evidence type="ECO:0000313" key="12">
    <source>
        <dbReference type="EMBL" id="ODV61398.1"/>
    </source>
</evidence>
<keyword evidence="4" id="KW-0808">Transferase</keyword>
<dbReference type="CDD" id="cd06609">
    <property type="entry name" value="STKc_MST3_like"/>
    <property type="match status" value="1"/>
</dbReference>
<evidence type="ECO:0000256" key="5">
    <source>
        <dbReference type="ARBA" id="ARBA00022741"/>
    </source>
</evidence>
<dbReference type="PANTHER" id="PTHR48012:SF10">
    <property type="entry name" value="FI20177P1"/>
    <property type="match status" value="1"/>
</dbReference>
<name>A0A1D2VID7_9ASCO</name>
<dbReference type="Proteomes" id="UP000095038">
    <property type="component" value="Unassembled WGS sequence"/>
</dbReference>
<sequence>NPFNKYNIHECVGRGNFGDVFKATDIKTNKIVAIKVINLEDTEDEISVLIQEISFLSQLRSPYITNYYGTFVHNVSMWIVMEYCGGGSCADLLKYHKKLNEDVVSFIIRDTLKGLEYLHFEKKIHRDIKSANILLTNHGQVKLADFGVSGQITEHTIKKNTFVGTPFWMAPEVITRKVGYNEKADIWSLGITTIELVTGSPPYSDYEPMKILFQIPKRPAPTLVGSNYSENIKDFIRYCLVKDPSKRPSATKLLRHRFVKTWKRNVNLISLIEEKNKWLLKRKSANKKPKYPIIDQNDQSTKSSKIECQLSDITPDQNHVEDYYNHHQRKNTSSSELETDTENDITMEESYNEETSDIDYLNDIILYCLKRVANRAKTVETKTTVLKLRKTLVQFEVEQPGLSEAISEEIWLRM</sequence>
<evidence type="ECO:0000256" key="4">
    <source>
        <dbReference type="ARBA" id="ARBA00022679"/>
    </source>
</evidence>
<dbReference type="GO" id="GO:0005524">
    <property type="term" value="F:ATP binding"/>
    <property type="evidence" value="ECO:0007669"/>
    <property type="project" value="UniProtKB-UniRule"/>
</dbReference>
<dbReference type="SMART" id="SM00220">
    <property type="entry name" value="S_TKc"/>
    <property type="match status" value="1"/>
</dbReference>
<reference evidence="13" key="1">
    <citation type="submission" date="2016-05" db="EMBL/GenBank/DDBJ databases">
        <title>Comparative genomics of biotechnologically important yeasts.</title>
        <authorList>
            <consortium name="DOE Joint Genome Institute"/>
            <person name="Riley R."/>
            <person name="Haridas S."/>
            <person name="Wolfe K.H."/>
            <person name="Lopes M.R."/>
            <person name="Hittinger C.T."/>
            <person name="Goker M."/>
            <person name="Salamov A."/>
            <person name="Wisecaver J."/>
            <person name="Long T.M."/>
            <person name="Aerts A.L."/>
            <person name="Barry K."/>
            <person name="Choi C."/>
            <person name="Clum A."/>
            <person name="Coughlan A.Y."/>
            <person name="Deshpande S."/>
            <person name="Douglass A.P."/>
            <person name="Hanson S.J."/>
            <person name="Klenk H.-P."/>
            <person name="Labutti K."/>
            <person name="Lapidus A."/>
            <person name="Lindquist E."/>
            <person name="Lipzen A."/>
            <person name="Meier-Kolthoff J.P."/>
            <person name="Ohm R.A."/>
            <person name="Otillar R.P."/>
            <person name="Pangilinan J."/>
            <person name="Peng Y."/>
            <person name="Rokas A."/>
            <person name="Rosa C.A."/>
            <person name="Scheuner C."/>
            <person name="Sibirny A.A."/>
            <person name="Slot J.C."/>
            <person name="Stielow J.B."/>
            <person name="Sun H."/>
            <person name="Kurtzman C.P."/>
            <person name="Blackwell M."/>
            <person name="Grigoriev I.V."/>
            <person name="Jeffries T.W."/>
        </authorList>
    </citation>
    <scope>NUCLEOTIDE SEQUENCE [LARGE SCALE GENOMIC DNA]</scope>
    <source>
        <strain evidence="13">DSM 1968</strain>
    </source>
</reference>